<evidence type="ECO:0000313" key="1">
    <source>
        <dbReference type="EMBL" id="JAD54036.1"/>
    </source>
</evidence>
<dbReference type="AlphaFoldDB" id="A0A0A9ASD6"/>
<dbReference type="EMBL" id="GBRH01243859">
    <property type="protein sequence ID" value="JAD54036.1"/>
    <property type="molecule type" value="Transcribed_RNA"/>
</dbReference>
<protein>
    <submittedName>
        <fullName evidence="1">Uncharacterized protein</fullName>
    </submittedName>
</protein>
<accession>A0A0A9ASD6</accession>
<reference evidence="1" key="1">
    <citation type="submission" date="2014-09" db="EMBL/GenBank/DDBJ databases">
        <authorList>
            <person name="Magalhaes I.L.F."/>
            <person name="Oliveira U."/>
            <person name="Santos F.R."/>
            <person name="Vidigal T.H.D.A."/>
            <person name="Brescovit A.D."/>
            <person name="Santos A.J."/>
        </authorList>
    </citation>
    <scope>NUCLEOTIDE SEQUENCE</scope>
    <source>
        <tissue evidence="1">Shoot tissue taken approximately 20 cm above the soil surface</tissue>
    </source>
</reference>
<organism evidence="1">
    <name type="scientific">Arundo donax</name>
    <name type="common">Giant reed</name>
    <name type="synonym">Donax arundinaceus</name>
    <dbReference type="NCBI Taxonomy" id="35708"/>
    <lineage>
        <taxon>Eukaryota</taxon>
        <taxon>Viridiplantae</taxon>
        <taxon>Streptophyta</taxon>
        <taxon>Embryophyta</taxon>
        <taxon>Tracheophyta</taxon>
        <taxon>Spermatophyta</taxon>
        <taxon>Magnoliopsida</taxon>
        <taxon>Liliopsida</taxon>
        <taxon>Poales</taxon>
        <taxon>Poaceae</taxon>
        <taxon>PACMAD clade</taxon>
        <taxon>Arundinoideae</taxon>
        <taxon>Arundineae</taxon>
        <taxon>Arundo</taxon>
    </lineage>
</organism>
<reference evidence="1" key="2">
    <citation type="journal article" date="2015" name="Data Brief">
        <title>Shoot transcriptome of the giant reed, Arundo donax.</title>
        <authorList>
            <person name="Barrero R.A."/>
            <person name="Guerrero F.D."/>
            <person name="Moolhuijzen P."/>
            <person name="Goolsby J.A."/>
            <person name="Tidwell J."/>
            <person name="Bellgard S.E."/>
            <person name="Bellgard M.I."/>
        </authorList>
    </citation>
    <scope>NUCLEOTIDE SEQUENCE</scope>
    <source>
        <tissue evidence="1">Shoot tissue taken approximately 20 cm above the soil surface</tissue>
    </source>
</reference>
<name>A0A0A9ASD6_ARUDO</name>
<proteinExistence type="predicted"/>
<sequence>MTTLVYTPNVQIGPILINNGRARIAHFSQNSALMHTTTKGLITQMAMAVLRATEDRTAYTHKAKAEIKHVTEVSTE</sequence>